<keyword evidence="2" id="KW-1185">Reference proteome</keyword>
<organism evidence="1 2">
    <name type="scientific">Auricularia subglabra (strain TFB-10046 / SS5)</name>
    <name type="common">White-rot fungus</name>
    <name type="synonym">Auricularia delicata (strain TFB10046)</name>
    <dbReference type="NCBI Taxonomy" id="717982"/>
    <lineage>
        <taxon>Eukaryota</taxon>
        <taxon>Fungi</taxon>
        <taxon>Dikarya</taxon>
        <taxon>Basidiomycota</taxon>
        <taxon>Agaricomycotina</taxon>
        <taxon>Agaricomycetes</taxon>
        <taxon>Auriculariales</taxon>
        <taxon>Auriculariaceae</taxon>
        <taxon>Auricularia</taxon>
    </lineage>
</organism>
<reference evidence="2" key="1">
    <citation type="journal article" date="2012" name="Science">
        <title>The Paleozoic origin of enzymatic lignin decomposition reconstructed from 31 fungal genomes.</title>
        <authorList>
            <person name="Floudas D."/>
            <person name="Binder M."/>
            <person name="Riley R."/>
            <person name="Barry K."/>
            <person name="Blanchette R.A."/>
            <person name="Henrissat B."/>
            <person name="Martinez A.T."/>
            <person name="Otillar R."/>
            <person name="Spatafora J.W."/>
            <person name="Yadav J.S."/>
            <person name="Aerts A."/>
            <person name="Benoit I."/>
            <person name="Boyd A."/>
            <person name="Carlson A."/>
            <person name="Copeland A."/>
            <person name="Coutinho P.M."/>
            <person name="de Vries R.P."/>
            <person name="Ferreira P."/>
            <person name="Findley K."/>
            <person name="Foster B."/>
            <person name="Gaskell J."/>
            <person name="Glotzer D."/>
            <person name="Gorecki P."/>
            <person name="Heitman J."/>
            <person name="Hesse C."/>
            <person name="Hori C."/>
            <person name="Igarashi K."/>
            <person name="Jurgens J.A."/>
            <person name="Kallen N."/>
            <person name="Kersten P."/>
            <person name="Kohler A."/>
            <person name="Kuees U."/>
            <person name="Kumar T.K.A."/>
            <person name="Kuo A."/>
            <person name="LaButti K."/>
            <person name="Larrondo L.F."/>
            <person name="Lindquist E."/>
            <person name="Ling A."/>
            <person name="Lombard V."/>
            <person name="Lucas S."/>
            <person name="Lundell T."/>
            <person name="Martin R."/>
            <person name="McLaughlin D.J."/>
            <person name="Morgenstern I."/>
            <person name="Morin E."/>
            <person name="Murat C."/>
            <person name="Nagy L.G."/>
            <person name="Nolan M."/>
            <person name="Ohm R.A."/>
            <person name="Patyshakuliyeva A."/>
            <person name="Rokas A."/>
            <person name="Ruiz-Duenas F.J."/>
            <person name="Sabat G."/>
            <person name="Salamov A."/>
            <person name="Samejima M."/>
            <person name="Schmutz J."/>
            <person name="Slot J.C."/>
            <person name="St John F."/>
            <person name="Stenlid J."/>
            <person name="Sun H."/>
            <person name="Sun S."/>
            <person name="Syed K."/>
            <person name="Tsang A."/>
            <person name="Wiebenga A."/>
            <person name="Young D."/>
            <person name="Pisabarro A."/>
            <person name="Eastwood D.C."/>
            <person name="Martin F."/>
            <person name="Cullen D."/>
            <person name="Grigoriev I.V."/>
            <person name="Hibbett D.S."/>
        </authorList>
    </citation>
    <scope>NUCLEOTIDE SEQUENCE [LARGE SCALE GENOMIC DNA]</scope>
    <source>
        <strain evidence="2">TFB10046</strain>
    </source>
</reference>
<dbReference type="AlphaFoldDB" id="J0LHQ9"/>
<accession>J0LHQ9</accession>
<proteinExistence type="predicted"/>
<dbReference type="InParanoid" id="J0LHQ9"/>
<evidence type="ECO:0000313" key="2">
    <source>
        <dbReference type="Proteomes" id="UP000006514"/>
    </source>
</evidence>
<dbReference type="Proteomes" id="UP000006514">
    <property type="component" value="Unassembled WGS sequence"/>
</dbReference>
<name>J0LHQ9_AURST</name>
<evidence type="ECO:0000313" key="1">
    <source>
        <dbReference type="EMBL" id="EJD37679.1"/>
    </source>
</evidence>
<sequence>MPFSPYVLGTNWVCATGTSFSRPLSRDRIIAHHAVIASLKYSAMCDNTASEAVPRVPATSPGNNTASLLLFAHSSNIALSRLVPPVSLWDCRKAGNGRE</sequence>
<dbReference type="EMBL" id="JH687836">
    <property type="protein sequence ID" value="EJD37679.1"/>
    <property type="molecule type" value="Genomic_DNA"/>
</dbReference>
<dbReference type="KEGG" id="adl:AURDEDRAFT_116687"/>
<protein>
    <submittedName>
        <fullName evidence="1">Uncharacterized protein</fullName>
    </submittedName>
</protein>
<gene>
    <name evidence="1" type="ORF">AURDEDRAFT_116687</name>
</gene>